<keyword evidence="1" id="KW-0732">Signal</keyword>
<dbReference type="CDD" id="cd00253">
    <property type="entry name" value="PL_Passenger_AT"/>
    <property type="match status" value="1"/>
</dbReference>
<feature type="domain" description="Autotransporter" evidence="2">
    <location>
        <begin position="792"/>
        <end position="1060"/>
    </location>
</feature>
<comment type="caution">
    <text evidence="3">The sequence shown here is derived from an EMBL/GenBank/DDBJ whole genome shotgun (WGS) entry which is preliminary data.</text>
</comment>
<dbReference type="AlphaFoldDB" id="A0A502JPV4"/>
<accession>A0A502JPV4</accession>
<dbReference type="InterPro" id="IPR006315">
    <property type="entry name" value="OM_autotransptr_brl_dom"/>
</dbReference>
<dbReference type="InterPro" id="IPR012332">
    <property type="entry name" value="Autotransporter_pectin_lyase_C"/>
</dbReference>
<gene>
    <name evidence="3" type="ORF">EUX55_02010</name>
</gene>
<dbReference type="EMBL" id="SDPK01000007">
    <property type="protein sequence ID" value="TPH01300.1"/>
    <property type="molecule type" value="Genomic_DNA"/>
</dbReference>
<dbReference type="InterPro" id="IPR011050">
    <property type="entry name" value="Pectin_lyase_fold/virulence"/>
</dbReference>
<dbReference type="NCBIfam" id="TIGR01414">
    <property type="entry name" value="autotrans_barl"/>
    <property type="match status" value="1"/>
</dbReference>
<dbReference type="RefSeq" id="WP_140518630.1">
    <property type="nucleotide sequence ID" value="NZ_JACBKC010000007.1"/>
</dbReference>
<dbReference type="Proteomes" id="UP000317926">
    <property type="component" value="Unassembled WGS sequence"/>
</dbReference>
<dbReference type="Gene3D" id="2.40.128.130">
    <property type="entry name" value="Autotransporter beta-domain"/>
    <property type="match status" value="1"/>
</dbReference>
<dbReference type="SUPFAM" id="SSF103515">
    <property type="entry name" value="Autotransporter"/>
    <property type="match status" value="1"/>
</dbReference>
<dbReference type="SMART" id="SM00869">
    <property type="entry name" value="Autotransporter"/>
    <property type="match status" value="1"/>
</dbReference>
<dbReference type="InterPro" id="IPR036709">
    <property type="entry name" value="Autotransporte_beta_dom_sf"/>
</dbReference>
<dbReference type="Pfam" id="PF03797">
    <property type="entry name" value="Autotransporter"/>
    <property type="match status" value="1"/>
</dbReference>
<dbReference type="GO" id="GO:0019867">
    <property type="term" value="C:outer membrane"/>
    <property type="evidence" value="ECO:0007669"/>
    <property type="project" value="InterPro"/>
</dbReference>
<feature type="signal peptide" evidence="1">
    <location>
        <begin position="1"/>
        <end position="26"/>
    </location>
</feature>
<dbReference type="PROSITE" id="PS51208">
    <property type="entry name" value="AUTOTRANSPORTER"/>
    <property type="match status" value="1"/>
</dbReference>
<evidence type="ECO:0000259" key="2">
    <source>
        <dbReference type="PROSITE" id="PS51208"/>
    </source>
</evidence>
<dbReference type="Gene3D" id="2.160.20.20">
    <property type="match status" value="1"/>
</dbReference>
<organism evidence="3 4">
    <name type="scientific">Haemophilus haemolyticus</name>
    <dbReference type="NCBI Taxonomy" id="726"/>
    <lineage>
        <taxon>Bacteria</taxon>
        <taxon>Pseudomonadati</taxon>
        <taxon>Pseudomonadota</taxon>
        <taxon>Gammaproteobacteria</taxon>
        <taxon>Pasteurellales</taxon>
        <taxon>Pasteurellaceae</taxon>
        <taxon>Haemophilus</taxon>
    </lineage>
</organism>
<feature type="chain" id="PRO_5021339942" evidence="1">
    <location>
        <begin position="27"/>
        <end position="1060"/>
    </location>
</feature>
<evidence type="ECO:0000313" key="3">
    <source>
        <dbReference type="EMBL" id="TPH01300.1"/>
    </source>
</evidence>
<proteinExistence type="predicted"/>
<name>A0A502JPV4_HAEHA</name>
<evidence type="ECO:0000256" key="1">
    <source>
        <dbReference type="SAM" id="SignalP"/>
    </source>
</evidence>
<evidence type="ECO:0000313" key="4">
    <source>
        <dbReference type="Proteomes" id="UP000317926"/>
    </source>
</evidence>
<dbReference type="InterPro" id="IPR005546">
    <property type="entry name" value="Autotransporte_beta"/>
</dbReference>
<sequence length="1060" mass="119033">MKLHKSFIAKFVQASLFSCLSFSAYAQDVNSEENKPLVPSNEKEYEAAKASITEHINNAVDRIKKEEEKIVYDRKVEGKSVFSDGNESVSGLYNKPIDADGYYLFALQSLKPPLNNLKLINNTDIASTTEVFSTRWGQNGQYGSGVNNLAYIENTGNITGKGTGPSNNQPAIYLISGNDFYLKNSGKITSAQDTSEIHASNNLVLENDGSKSMLDKFEFTGKNIFLSNNKNSLLANSSVRAYENLIFSNKGVIGPRNDTPMTLDEFIKVRGGGYEDIKDNANIIRKYLEYRGDLNRKLSEKRKEFIAAKDEYIAKNYGTEEFVPYKDYKKKIDEYSSRPNVQPIGTMIKACTEEEFTHGGCNYEPMVSTKDLFRIDVDTLERSFEPLTIDGFVKKHGKECGKECEIQPDERTKKNYDNYIKEFKPGKTEIYARNLSGENTGKVLGTLDMTFSDGYFINSGEIDKLDLTAYKGLFVNRGTALLKIHGGIGTLTVDLKNSNVSEGSSINRYSAPTRVIVNENTKIDGKLEANGTDETLVVSRDKDSELHNVEAGMDKYVGFEHLEMQGKWAIKEHDAGFNKSITFNEANVELADKKLISPKVTNTDSSTINVTSNAEVKGNLTNQGKVSLTGTLTTSGNVENSGTIEFNNGLQGTKFVTTGNYAGTGEKSLLKMNVDASAGKSEFDLLDVGGKASGTTKIEFIDPTKLAAKMKNRVKLVKTQSSDENAFSLVESKYGRYKYKFYNVAHDTDGYSNWYLEQLPTFRKEVAGIVSGFAASQNLFTHTFHDRVAKDKLPEEHTAWVRVYHHNTKYQLNGVDSKADAHSDTLQLGYDALKYNKGTNKFTAGAYVSLGRQKSETYLVEDDERVRSISKGYSLGLYATWEKPNWYVDSWIQVNRLKTKVNTSDGRSDYKTTALQASLEAGYNKLLNKTDNYAYYVQPQGQVIYNHFHKPDMGEELAVLNPRYFVTRLGVRFYQQSLKHPNHGEPYLALNWWHHTNQTSVVTDEKAISIKGIKDLKNIEVGIDKWHITDNLSVWTNVGYYMGTHNYRDIRYNLGASYRF</sequence>
<protein>
    <submittedName>
        <fullName evidence="3">Autotransporter outer membrane beta-barrel domain-containing protein</fullName>
    </submittedName>
</protein>
<dbReference type="SUPFAM" id="SSF51126">
    <property type="entry name" value="Pectin lyase-like"/>
    <property type="match status" value="1"/>
</dbReference>
<reference evidence="3 4" key="1">
    <citation type="submission" date="2019-01" db="EMBL/GenBank/DDBJ databases">
        <title>Comparative genomic analysis identifies haemin-independent Haemophilus haemolyticus: a formal re-classification of Haemophilus intermedius.</title>
        <authorList>
            <person name="Harris T.M."/>
            <person name="Price E.P."/>
            <person name="Sarovich D.S."/>
            <person name="Norskov-Lauritsen N."/>
            <person name="Beissbarth J."/>
            <person name="Chang A.B."/>
            <person name="Smith-Vaughan H.C."/>
        </authorList>
    </citation>
    <scope>NUCLEOTIDE SEQUENCE [LARGE SCALE GENOMIC DNA]</scope>
    <source>
        <strain evidence="3 4">PN24</strain>
    </source>
</reference>